<evidence type="ECO:0000256" key="1">
    <source>
        <dbReference type="SAM" id="MobiDB-lite"/>
    </source>
</evidence>
<dbReference type="Pfam" id="PF12708">
    <property type="entry name" value="Pect-lyase_RHGA_epim"/>
    <property type="match status" value="2"/>
</dbReference>
<proteinExistence type="predicted"/>
<dbReference type="FunFam" id="2.160.20.10:FF:000043">
    <property type="entry name" value="Exo-beta-1,3-glucanase, putative"/>
    <property type="match status" value="1"/>
</dbReference>
<feature type="compositionally biased region" description="Low complexity" evidence="1">
    <location>
        <begin position="1530"/>
        <end position="1552"/>
    </location>
</feature>
<feature type="compositionally biased region" description="Acidic residues" evidence="1">
    <location>
        <begin position="1506"/>
        <end position="1522"/>
    </location>
</feature>
<dbReference type="Proteomes" id="UP000613401">
    <property type="component" value="Unassembled WGS sequence"/>
</dbReference>
<dbReference type="PANTHER" id="PTHR33928">
    <property type="entry name" value="POLYGALACTURONASE QRT3"/>
    <property type="match status" value="1"/>
</dbReference>
<keyword evidence="2" id="KW-0732">Signal</keyword>
<comment type="caution">
    <text evidence="4">The sequence shown here is derived from an EMBL/GenBank/DDBJ whole genome shotgun (WGS) entry which is preliminary data.</text>
</comment>
<evidence type="ECO:0000313" key="4">
    <source>
        <dbReference type="EMBL" id="KAF3804809.1"/>
    </source>
</evidence>
<evidence type="ECO:0000256" key="2">
    <source>
        <dbReference type="SAM" id="SignalP"/>
    </source>
</evidence>
<feature type="region of interest" description="Disordered" evidence="1">
    <location>
        <begin position="100"/>
        <end position="147"/>
    </location>
</feature>
<reference evidence="4" key="1">
    <citation type="journal article" date="2020" name="Phytopathology">
        <title>Genome sequence and comparative analysis of Colletotrichum gloeosporioides isolated from Liriodendron leaves.</title>
        <authorList>
            <person name="Fu F.F."/>
            <person name="Hao Z."/>
            <person name="Wang P."/>
            <person name="Lu Y."/>
            <person name="Xue L.J."/>
            <person name="Wei G."/>
            <person name="Tian Y."/>
            <person name="Baishi H."/>
            <person name="Xu H."/>
            <person name="Shi J."/>
            <person name="Cheng T."/>
            <person name="Wang G."/>
            <person name="Yi Y."/>
            <person name="Chen J."/>
        </authorList>
    </citation>
    <scope>NUCLEOTIDE SEQUENCE</scope>
    <source>
        <strain evidence="4">Lc1</strain>
    </source>
</reference>
<feature type="signal peptide" evidence="2">
    <location>
        <begin position="1"/>
        <end position="22"/>
    </location>
</feature>
<dbReference type="InterPro" id="IPR024535">
    <property type="entry name" value="RHGA/B-epi-like_pectate_lyase"/>
</dbReference>
<dbReference type="Gene3D" id="2.160.20.10">
    <property type="entry name" value="Single-stranded right-handed beta-helix, Pectin lyase-like"/>
    <property type="match status" value="2"/>
</dbReference>
<dbReference type="CDD" id="cd23668">
    <property type="entry name" value="GH55_beta13glucanase-like"/>
    <property type="match status" value="1"/>
</dbReference>
<reference evidence="4" key="2">
    <citation type="submission" date="2020-03" db="EMBL/GenBank/DDBJ databases">
        <authorList>
            <person name="Fu F.-F."/>
            <person name="Chen J."/>
        </authorList>
    </citation>
    <scope>NUCLEOTIDE SEQUENCE</scope>
    <source>
        <strain evidence="4">Lc1</strain>
    </source>
</reference>
<evidence type="ECO:0000259" key="3">
    <source>
        <dbReference type="Pfam" id="PF12708"/>
    </source>
</evidence>
<name>A0A8H4CJ83_COLGL</name>
<feature type="chain" id="PRO_5034354125" evidence="2">
    <location>
        <begin position="23"/>
        <end position="1813"/>
    </location>
</feature>
<dbReference type="SUPFAM" id="SSF51126">
    <property type="entry name" value="Pectin lyase-like"/>
    <property type="match status" value="2"/>
</dbReference>
<dbReference type="RefSeq" id="XP_045263968.1">
    <property type="nucleotide sequence ID" value="XM_045404133.1"/>
</dbReference>
<dbReference type="EMBL" id="WVTB01000048">
    <property type="protein sequence ID" value="KAF3804809.1"/>
    <property type="molecule type" value="Genomic_DNA"/>
</dbReference>
<gene>
    <name evidence="4" type="ORF">GCG54_00004078</name>
</gene>
<dbReference type="InterPro" id="IPR039279">
    <property type="entry name" value="QRT3-like"/>
</dbReference>
<dbReference type="InterPro" id="IPR012334">
    <property type="entry name" value="Pectin_lyas_fold"/>
</dbReference>
<dbReference type="GeneID" id="69011234"/>
<feature type="domain" description="Rhamnogalacturonase A/B/Epimerase-like pectate lyase" evidence="3">
    <location>
        <begin position="581"/>
        <end position="808"/>
    </location>
</feature>
<accession>A0A8H4CJ83</accession>
<feature type="compositionally biased region" description="Basic residues" evidence="1">
    <location>
        <begin position="111"/>
        <end position="121"/>
    </location>
</feature>
<organism evidence="4 5">
    <name type="scientific">Colletotrichum gloeosporioides</name>
    <name type="common">Anthracnose fungus</name>
    <name type="synonym">Glomerella cingulata</name>
    <dbReference type="NCBI Taxonomy" id="474922"/>
    <lineage>
        <taxon>Eukaryota</taxon>
        <taxon>Fungi</taxon>
        <taxon>Dikarya</taxon>
        <taxon>Ascomycota</taxon>
        <taxon>Pezizomycotina</taxon>
        <taxon>Sordariomycetes</taxon>
        <taxon>Hypocreomycetidae</taxon>
        <taxon>Glomerellales</taxon>
        <taxon>Glomerellaceae</taxon>
        <taxon>Colletotrichum</taxon>
        <taxon>Colletotrichum gloeosporioides species complex</taxon>
    </lineage>
</organism>
<evidence type="ECO:0000313" key="5">
    <source>
        <dbReference type="Proteomes" id="UP000613401"/>
    </source>
</evidence>
<feature type="domain" description="Rhamnogalacturonase A/B/Epimerase-like pectate lyase" evidence="3">
    <location>
        <begin position="936"/>
        <end position="993"/>
    </location>
</feature>
<feature type="compositionally biased region" description="Polar residues" evidence="1">
    <location>
        <begin position="126"/>
        <end position="145"/>
    </location>
</feature>
<sequence>MASARTYLYVVLTTLILPLFYSHDKSQVLGQFIQGYQFIPVNQGGQPITFWRPAINANPVPVIDVEPQTVFLVYNCAYMREICTNYFNYAATPRGQNRPYPTRFGYDLNTGKRRRSGKRRDKSCPTGKTSGWSTFHSCPEPNQQRPMRHDGEWPHIQLESSTTGSLIAHIRDPTTGQVLEESKIRYSCDEFPPATWVEGGSGMNSPEASAEDAQTRCAAMRCGKGLNGVKIKAEQDWQAVAHGRLREQLLTLARPLGPRGTNKYPLFNERDSVIMFQFRAIYQPAQPYAAWVVTYDDPAWSIVQSEIGITQIKRSDENVTEPFPLTWADKISGEELIAMMSKASPRQWHPISLNETVDDLPSMSLPGDMASDSLSFGSEASDDWWKDDDLEEEYQGELDDSTDDDDEKVSSVRHMQNITHFNIPQRAFVPAVRDTSKTASTPLLKNATTSDIERARRIVQEAMAQSATLNKARLARPLRNKYSLKPGTVLGAGSGIRRRRQTVTAGESDLVVPPLLNITEAIASAAALLSEADAAGISGNLTRNSTLHQRARRATSGTYWMEHLGRKGTVPWGDDPTYKVFRNVLDYGAVGDGVTDDTKAIKKAMDDGRRCGEKCNGSTTKNAIVYFPPGTYLISTPIPMPFGTQVIGDANNWPTLLASHNFIGLGVLSSDEYTGVRNPDGSDEQWYINTANFYRQIRNIRIDITQTQSTQDVACIHWQVAQATSIQNAELIAASGSKNQYGIFAENGSGGVISDITFRGGAFGLYGGEQQFTAQRMTFDGCTTGVQIIWDWGWVWKSITMTNVDVGFRLLGEAGGSGNVGSAAIYDSSFQNVGTAVLIAPPDSAPGSGSTGVIIENVSFQGVAKAVADTSGSTLLAPAGKVSHWALGTVYSSKDRQFSMGQDFGTFNRQSSLLDSKGNYFERAKPQYEGSSVGDFVHVKDLGVLGDGVTDDTAAFQSALYSSLGKILFIDAGSYILTNTITIPRGAKIVGETWSQLVAAGSLFEDAKAPRPLIQVGKPGDVGDAEMQDLIITTRGPTAGVILIQWNLRAATAGSAALWDVHVRIGGATGTQLTPTECPALTSGIAQGCNAGSLMMHITSTASGYFENMWLWVADHMIDDPDLEDAANPMVQTSIYVARGLLVESVQPVWLYGTASEHSVFYQYNFHNARNIFAGLLQTESPYYQPTPQPPAPFQDVVDVFKGDPDYTCASGNEFNGCDESWAVMMRGCANIFVAGAGVYTWFSTYTQECIDQHACQKVLVLLDDNYANVRFQNLVTIGAKYMAVMDGVGISALDNLNVEGHPRWSLISILDVTNGGRTFQEVGWIDPKIWAMETPGFTCALPCVVKLPPWTGATSTVNFPIVTVSDGAWTTAITRPPITISKWMFQEVTLSAGGVAARATAGAGSDLQARQAGAPVAEFWPVPATTPYWPPVTYIGPDGVAATTTLSMPFPTPPALIGPDAAAPPAGSWPKRAVQAFAGAGYDPFVDQCYFADFSCPNPWSGYGEAEDSPDDPEDPYDEYGPEGKVTCPPATSTSATSKSAVPTQPTQAVPVPVPAPSPLEHGNPIDNKKKCYNAGRGADHTRIDNAIKSFCNQLGDEGSVIRNKFHLAKTVEFPRRSGELGLEVVMEFTLKKGCEWTTDFDQCARYLKVPVDSCDCGGVDSKHGGTVTNSCYFWRLDPNNKWLWKLSEKLLGQEFSFEGEETTRPGAWRFARQTVRDYHDFLKDMDLPDTERPLKKTSMVVSLLCHLAQIDRFPDCQQCKNGDEEVKTLQMVSENPDICDEMPCHAAGLAQGLEESPIFLLDTEFGVIHEW</sequence>
<dbReference type="PANTHER" id="PTHR33928:SF2">
    <property type="entry name" value="PECTATE LYASE SUPERFAMILY PROTEIN DOMAIN-CONTAINING PROTEIN-RELATED"/>
    <property type="match status" value="1"/>
</dbReference>
<keyword evidence="5" id="KW-1185">Reference proteome</keyword>
<protein>
    <submittedName>
        <fullName evidence="4">Putative glucan endo-1 3-beta-glucosidase</fullName>
    </submittedName>
</protein>
<feature type="region of interest" description="Disordered" evidence="1">
    <location>
        <begin position="1503"/>
        <end position="1573"/>
    </location>
</feature>
<dbReference type="GO" id="GO:0004650">
    <property type="term" value="F:polygalacturonase activity"/>
    <property type="evidence" value="ECO:0007669"/>
    <property type="project" value="InterPro"/>
</dbReference>
<dbReference type="InterPro" id="IPR011050">
    <property type="entry name" value="Pectin_lyase_fold/virulence"/>
</dbReference>